<accession>X0YQ35</accession>
<dbReference type="EMBL" id="BART01000895">
    <property type="protein sequence ID" value="GAG58355.1"/>
    <property type="molecule type" value="Genomic_DNA"/>
</dbReference>
<gene>
    <name evidence="1" type="ORF">S01H4_03590</name>
</gene>
<feature type="non-terminal residue" evidence="1">
    <location>
        <position position="57"/>
    </location>
</feature>
<dbReference type="AlphaFoldDB" id="X0YQ35"/>
<name>X0YQ35_9ZZZZ</name>
<reference evidence="1" key="1">
    <citation type="journal article" date="2014" name="Front. Microbiol.">
        <title>High frequency of phylogenetically diverse reductive dehalogenase-homologous genes in deep subseafloor sedimentary metagenomes.</title>
        <authorList>
            <person name="Kawai M."/>
            <person name="Futagami T."/>
            <person name="Toyoda A."/>
            <person name="Takaki Y."/>
            <person name="Nishi S."/>
            <person name="Hori S."/>
            <person name="Arai W."/>
            <person name="Tsubouchi T."/>
            <person name="Morono Y."/>
            <person name="Uchiyama I."/>
            <person name="Ito T."/>
            <person name="Fujiyama A."/>
            <person name="Inagaki F."/>
            <person name="Takami H."/>
        </authorList>
    </citation>
    <scope>NUCLEOTIDE SEQUENCE</scope>
    <source>
        <strain evidence="1">Expedition CK06-06</strain>
    </source>
</reference>
<comment type="caution">
    <text evidence="1">The sequence shown here is derived from an EMBL/GenBank/DDBJ whole genome shotgun (WGS) entry which is preliminary data.</text>
</comment>
<sequence>MNVELKTQISDYCYLVQRGKPSAMLPVQNRYINEAMEIVEGYKDLYYINKYLSDGWR</sequence>
<organism evidence="1">
    <name type="scientific">marine sediment metagenome</name>
    <dbReference type="NCBI Taxonomy" id="412755"/>
    <lineage>
        <taxon>unclassified sequences</taxon>
        <taxon>metagenomes</taxon>
        <taxon>ecological metagenomes</taxon>
    </lineage>
</organism>
<proteinExistence type="predicted"/>
<protein>
    <submittedName>
        <fullName evidence="1">Uncharacterized protein</fullName>
    </submittedName>
</protein>
<evidence type="ECO:0000313" key="1">
    <source>
        <dbReference type="EMBL" id="GAG58355.1"/>
    </source>
</evidence>